<evidence type="ECO:0000256" key="11">
    <source>
        <dbReference type="ARBA" id="ARBA00034010"/>
    </source>
</evidence>
<evidence type="ECO:0000256" key="9">
    <source>
        <dbReference type="ARBA" id="ARBA00024699"/>
    </source>
</evidence>
<evidence type="ECO:0000256" key="7">
    <source>
        <dbReference type="ARBA" id="ARBA00022630"/>
    </source>
</evidence>
<dbReference type="AlphaFoldDB" id="A0A5C3KCD6"/>
<dbReference type="Pfam" id="PF00732">
    <property type="entry name" value="GMC_oxred_N"/>
    <property type="match status" value="1"/>
</dbReference>
<comment type="function">
    <text evidence="9">Catalyzes the single-oxidation or sequential double oxidation reaction of carbohydrates primarily at carbon-2 and/or carbon-3 with the concomitant reduction of the flavin. The enzyme exhibits a broad sugar substrate specificity, oxidizing different aldopyranoses to the corresponding C-1, C-2, C-3 or C-1,2, C-2,3 and C-3,4 (di)dehydro sugars with substrate-specific regioselectivity. Accepts only a narrow range of electron acceptors such as substituted benzoquinones and complexed metal ions and reacts extremely slowly with O(2) as acceptor. May play a role in the natural recycling of plant matter by oxidizing all major monosaccharides in lignocellulose and by reducing quinone compounds or reactive radical species generated during lignin depolymerization.</text>
</comment>
<evidence type="ECO:0000259" key="18">
    <source>
        <dbReference type="PROSITE" id="PS00624"/>
    </source>
</evidence>
<dbReference type="InterPro" id="IPR007867">
    <property type="entry name" value="GMC_OxRtase_C"/>
</dbReference>
<evidence type="ECO:0000256" key="2">
    <source>
        <dbReference type="ARBA" id="ARBA00004613"/>
    </source>
</evidence>
<dbReference type="PANTHER" id="PTHR11552:SF147">
    <property type="entry name" value="CHOLINE DEHYDROGENASE, MITOCHONDRIAL"/>
    <property type="match status" value="1"/>
</dbReference>
<dbReference type="SUPFAM" id="SSF54373">
    <property type="entry name" value="FAD-linked reductases, C-terminal domain"/>
    <property type="match status" value="1"/>
</dbReference>
<dbReference type="InterPro" id="IPR012132">
    <property type="entry name" value="GMC_OxRdtase"/>
</dbReference>
<accession>A0A5C3KCD6</accession>
<evidence type="ECO:0000256" key="8">
    <source>
        <dbReference type="ARBA" id="ARBA00022827"/>
    </source>
</evidence>
<dbReference type="EMBL" id="ML210468">
    <property type="protein sequence ID" value="TFK17739.1"/>
    <property type="molecule type" value="Genomic_DNA"/>
</dbReference>
<keyword evidence="20" id="KW-1185">Reference proteome</keyword>
<comment type="catalytic activity">
    <reaction evidence="10">
        <text>pyranose + acceptor = pyranos-2-ulose + reduced acceptor.</text>
        <dbReference type="EC" id="1.1.99.29"/>
    </reaction>
</comment>
<organism evidence="19 20">
    <name type="scientific">Coprinopsis marcescibilis</name>
    <name type="common">Agaric fungus</name>
    <name type="synonym">Psathyrella marcescibilis</name>
    <dbReference type="NCBI Taxonomy" id="230819"/>
    <lineage>
        <taxon>Eukaryota</taxon>
        <taxon>Fungi</taxon>
        <taxon>Dikarya</taxon>
        <taxon>Basidiomycota</taxon>
        <taxon>Agaricomycotina</taxon>
        <taxon>Agaricomycetes</taxon>
        <taxon>Agaricomycetidae</taxon>
        <taxon>Agaricales</taxon>
        <taxon>Agaricineae</taxon>
        <taxon>Psathyrellaceae</taxon>
        <taxon>Coprinopsis</taxon>
    </lineage>
</organism>
<dbReference type="InterPro" id="IPR036188">
    <property type="entry name" value="FAD/NAD-bd_sf"/>
</dbReference>
<dbReference type="Gene3D" id="3.50.50.60">
    <property type="entry name" value="FAD/NAD(P)-binding domain"/>
    <property type="match status" value="1"/>
</dbReference>
<dbReference type="PANTHER" id="PTHR11552">
    <property type="entry name" value="GLUCOSE-METHANOL-CHOLINE GMC OXIDOREDUCTASE"/>
    <property type="match status" value="1"/>
</dbReference>
<comment type="catalytic activity">
    <reaction evidence="12">
        <text>pyranose + acceptor = pyranos-3-ulose + reduced acceptor.</text>
        <dbReference type="EC" id="1.1.99.29"/>
    </reaction>
</comment>
<evidence type="ECO:0000256" key="3">
    <source>
        <dbReference type="ARBA" id="ARBA00010790"/>
    </source>
</evidence>
<comment type="catalytic activity">
    <reaction evidence="14">
        <text>a pyranoside + acceptor = a pyranosid-3,4-diulose + reduced acceptor.</text>
        <dbReference type="EC" id="1.1.99.29"/>
    </reaction>
</comment>
<evidence type="ECO:0000313" key="20">
    <source>
        <dbReference type="Proteomes" id="UP000307440"/>
    </source>
</evidence>
<evidence type="ECO:0000256" key="15">
    <source>
        <dbReference type="PIRSR" id="PIRSR000137-1"/>
    </source>
</evidence>
<evidence type="ECO:0000256" key="13">
    <source>
        <dbReference type="ARBA" id="ARBA00034050"/>
    </source>
</evidence>
<feature type="binding site" evidence="16">
    <location>
        <position position="120"/>
    </location>
    <ligand>
        <name>FAD</name>
        <dbReference type="ChEBI" id="CHEBI:57692"/>
    </ligand>
</feature>
<dbReference type="Gene3D" id="3.30.560.10">
    <property type="entry name" value="Glucose Oxidase, domain 3"/>
    <property type="match status" value="1"/>
</dbReference>
<keyword evidence="8 16" id="KW-0274">FAD</keyword>
<dbReference type="SUPFAM" id="SSF51905">
    <property type="entry name" value="FAD/NAD(P)-binding domain"/>
    <property type="match status" value="1"/>
</dbReference>
<comment type="subunit">
    <text evidence="4">Monomer.</text>
</comment>
<evidence type="ECO:0000256" key="4">
    <source>
        <dbReference type="ARBA" id="ARBA00011245"/>
    </source>
</evidence>
<evidence type="ECO:0000256" key="16">
    <source>
        <dbReference type="PIRSR" id="PIRSR000137-2"/>
    </source>
</evidence>
<dbReference type="GO" id="GO:0033718">
    <property type="term" value="F:pyranose dehydrogenase (acceptor) activity"/>
    <property type="evidence" value="ECO:0007669"/>
    <property type="project" value="UniProtKB-EC"/>
</dbReference>
<dbReference type="Pfam" id="PF05199">
    <property type="entry name" value="GMC_oxred_C"/>
    <property type="match status" value="1"/>
</dbReference>
<evidence type="ECO:0000256" key="14">
    <source>
        <dbReference type="ARBA" id="ARBA00034059"/>
    </source>
</evidence>
<keyword evidence="6" id="KW-0964">Secreted</keyword>
<dbReference type="EC" id="1.1.99.29" evidence="5"/>
<feature type="signal peptide" evidence="17">
    <location>
        <begin position="1"/>
        <end position="27"/>
    </location>
</feature>
<reference evidence="19 20" key="1">
    <citation type="journal article" date="2019" name="Nat. Ecol. Evol.">
        <title>Megaphylogeny resolves global patterns of mushroom evolution.</title>
        <authorList>
            <person name="Varga T."/>
            <person name="Krizsan K."/>
            <person name="Foldi C."/>
            <person name="Dima B."/>
            <person name="Sanchez-Garcia M."/>
            <person name="Sanchez-Ramirez S."/>
            <person name="Szollosi G.J."/>
            <person name="Szarkandi J.G."/>
            <person name="Papp V."/>
            <person name="Albert L."/>
            <person name="Andreopoulos W."/>
            <person name="Angelini C."/>
            <person name="Antonin V."/>
            <person name="Barry K.W."/>
            <person name="Bougher N.L."/>
            <person name="Buchanan P."/>
            <person name="Buyck B."/>
            <person name="Bense V."/>
            <person name="Catcheside P."/>
            <person name="Chovatia M."/>
            <person name="Cooper J."/>
            <person name="Damon W."/>
            <person name="Desjardin D."/>
            <person name="Finy P."/>
            <person name="Geml J."/>
            <person name="Haridas S."/>
            <person name="Hughes K."/>
            <person name="Justo A."/>
            <person name="Karasinski D."/>
            <person name="Kautmanova I."/>
            <person name="Kiss B."/>
            <person name="Kocsube S."/>
            <person name="Kotiranta H."/>
            <person name="LaButti K.M."/>
            <person name="Lechner B.E."/>
            <person name="Liimatainen K."/>
            <person name="Lipzen A."/>
            <person name="Lukacs Z."/>
            <person name="Mihaltcheva S."/>
            <person name="Morgado L.N."/>
            <person name="Niskanen T."/>
            <person name="Noordeloos M.E."/>
            <person name="Ohm R.A."/>
            <person name="Ortiz-Santana B."/>
            <person name="Ovrebo C."/>
            <person name="Racz N."/>
            <person name="Riley R."/>
            <person name="Savchenko A."/>
            <person name="Shiryaev A."/>
            <person name="Soop K."/>
            <person name="Spirin V."/>
            <person name="Szebenyi C."/>
            <person name="Tomsovsky M."/>
            <person name="Tulloss R.E."/>
            <person name="Uehling J."/>
            <person name="Grigoriev I.V."/>
            <person name="Vagvolgyi C."/>
            <person name="Papp T."/>
            <person name="Martin F.M."/>
            <person name="Miettinen O."/>
            <person name="Hibbett D.S."/>
            <person name="Nagy L.G."/>
        </authorList>
    </citation>
    <scope>NUCLEOTIDE SEQUENCE [LARGE SCALE GENOMIC DNA]</scope>
    <source>
        <strain evidence="19 20">CBS 121175</strain>
    </source>
</reference>
<dbReference type="GO" id="GO:0005576">
    <property type="term" value="C:extracellular region"/>
    <property type="evidence" value="ECO:0007669"/>
    <property type="project" value="UniProtKB-SubCell"/>
</dbReference>
<dbReference type="GO" id="GO:0050660">
    <property type="term" value="F:flavin adenine dinucleotide binding"/>
    <property type="evidence" value="ECO:0007669"/>
    <property type="project" value="InterPro"/>
</dbReference>
<keyword evidence="17" id="KW-0732">Signal</keyword>
<feature type="chain" id="PRO_5022953486" description="pyranose dehydrogenase (acceptor)" evidence="17">
    <location>
        <begin position="28"/>
        <end position="624"/>
    </location>
</feature>
<feature type="active site" description="Proton donor" evidence="15">
    <location>
        <position position="528"/>
    </location>
</feature>
<sequence>MSQKISRRFLKLAAFALLSTQVPIVQGLFLNDASELPDDASYDFIVVGSGAGGAVVASRLSENPEAKVLLIESGPSDEGVVGLQAPALAVTLPRTYEWNTTTVPQPSLNGRSVEFRRGHVLGGGTSVNLLIYTRGSTSIYDEWAKKTGDDGWKWDNIQEYIRKNERFTLPNSGRDVTGECSPEVHGESGAVSVSLGNKGDYLFDRLGLESVAAQDEFSFNPDMNSGNPIGLGYTQLTINNGQRSSAVSGYLNSTVQARPNLTILVNTYVTRVLSDGKESKSIGKVEIGDRVTRKVLRTVSANGEVVLAAGAVGTPQILLNSGIGDARDLEVLGIPVVHNLPDVGKHFVDHPSTVLPFLRTPDATPAPADTEEALKEWHDSKTGPLSDLGLNTNQLLFGRIAPGSSLWKEHSDPAVGPNVPHYELLPANAVFPTFPIFGALLVNSQPLSTGTVGIRSSDPFDEPLLNPGYLSEKVDIDLYAEAIRAGKRYFSGPGWANVLGAPLFADPDVLSKEEWETTMRSSVFSGIHGVGGAIMSPRSSWRGVVDPDLKVKGVKGLRIVDASVIPHIPDGHPLVPIYVLAERASDLIAEEWSRCLPGWGEAFLQQTGLVGWMASWGVLKTCQN</sequence>
<name>A0A5C3KCD6_COPMA</name>
<comment type="cofactor">
    <cofactor evidence="1 16">
        <name>FAD</name>
        <dbReference type="ChEBI" id="CHEBI:57692"/>
    </cofactor>
</comment>
<evidence type="ECO:0000256" key="5">
    <source>
        <dbReference type="ARBA" id="ARBA00013177"/>
    </source>
</evidence>
<proteinExistence type="inferred from homology"/>
<dbReference type="Proteomes" id="UP000307440">
    <property type="component" value="Unassembled WGS sequence"/>
</dbReference>
<feature type="domain" description="Glucose-methanol-choline oxidoreductase N-terminal" evidence="18">
    <location>
        <begin position="310"/>
        <end position="324"/>
    </location>
</feature>
<comment type="catalytic activity">
    <reaction evidence="11">
        <text>pyranose + acceptor = pyranos-2,3-diulose + reduced acceptor.</text>
        <dbReference type="EC" id="1.1.99.29"/>
    </reaction>
</comment>
<keyword evidence="7" id="KW-0285">Flavoprotein</keyword>
<evidence type="ECO:0000256" key="6">
    <source>
        <dbReference type="ARBA" id="ARBA00022525"/>
    </source>
</evidence>
<gene>
    <name evidence="19" type="ORF">FA15DRAFT_675858</name>
</gene>
<dbReference type="OrthoDB" id="269227at2759"/>
<feature type="binding site" evidence="16">
    <location>
        <position position="269"/>
    </location>
    <ligand>
        <name>FAD</name>
        <dbReference type="ChEBI" id="CHEBI:57692"/>
    </ligand>
</feature>
<protein>
    <recommendedName>
        <fullName evidence="5">pyranose dehydrogenase (acceptor)</fullName>
        <ecNumber evidence="5">1.1.99.29</ecNumber>
    </recommendedName>
</protein>
<dbReference type="PROSITE" id="PS00624">
    <property type="entry name" value="GMC_OXRED_2"/>
    <property type="match status" value="1"/>
</dbReference>
<comment type="similarity">
    <text evidence="3">Belongs to the GMC oxidoreductase family.</text>
</comment>
<comment type="catalytic activity">
    <reaction evidence="13">
        <text>a pyranoside + acceptor = a pyranosid-3-ulose + reduced acceptor.</text>
        <dbReference type="EC" id="1.1.99.29"/>
    </reaction>
</comment>
<evidence type="ECO:0000256" key="10">
    <source>
        <dbReference type="ARBA" id="ARBA00033986"/>
    </source>
</evidence>
<comment type="subcellular location">
    <subcellularLocation>
        <location evidence="2">Secreted</location>
    </subcellularLocation>
</comment>
<feature type="active site" description="Proton acceptor" evidence="15">
    <location>
        <position position="572"/>
    </location>
</feature>
<evidence type="ECO:0000256" key="1">
    <source>
        <dbReference type="ARBA" id="ARBA00001974"/>
    </source>
</evidence>
<dbReference type="PIRSF" id="PIRSF000137">
    <property type="entry name" value="Alcohol_oxidase"/>
    <property type="match status" value="1"/>
</dbReference>
<evidence type="ECO:0000256" key="17">
    <source>
        <dbReference type="SAM" id="SignalP"/>
    </source>
</evidence>
<dbReference type="InterPro" id="IPR000172">
    <property type="entry name" value="GMC_OxRdtase_N"/>
</dbReference>
<dbReference type="STRING" id="230819.A0A5C3KCD6"/>
<evidence type="ECO:0000256" key="12">
    <source>
        <dbReference type="ARBA" id="ARBA00034029"/>
    </source>
</evidence>
<evidence type="ECO:0000313" key="19">
    <source>
        <dbReference type="EMBL" id="TFK17739.1"/>
    </source>
</evidence>